<feature type="chain" id="PRO_5030622597" description="Nucleotide-diphospho-sugar transferase domain-containing protein" evidence="2">
    <location>
        <begin position="24"/>
        <end position="451"/>
    </location>
</feature>
<evidence type="ECO:0000256" key="1">
    <source>
        <dbReference type="SAM" id="MobiDB-lite"/>
    </source>
</evidence>
<dbReference type="InterPro" id="IPR029044">
    <property type="entry name" value="Nucleotide-diphossugar_trans"/>
</dbReference>
<evidence type="ECO:0000313" key="3">
    <source>
        <dbReference type="EMBL" id="CAE0752768.1"/>
    </source>
</evidence>
<evidence type="ECO:0008006" key="4">
    <source>
        <dbReference type="Google" id="ProtNLM"/>
    </source>
</evidence>
<dbReference type="AlphaFoldDB" id="A0A7S4B3J9"/>
<name>A0A7S4B3J9_CHRCT</name>
<feature type="signal peptide" evidence="2">
    <location>
        <begin position="1"/>
        <end position="23"/>
    </location>
</feature>
<evidence type="ECO:0000256" key="2">
    <source>
        <dbReference type="SAM" id="SignalP"/>
    </source>
</evidence>
<accession>A0A7S4B3J9</accession>
<protein>
    <recommendedName>
        <fullName evidence="4">Nucleotide-diphospho-sugar transferase domain-containing protein</fullName>
    </recommendedName>
</protein>
<proteinExistence type="predicted"/>
<dbReference type="EMBL" id="HBIZ01009166">
    <property type="protein sequence ID" value="CAE0752768.1"/>
    <property type="molecule type" value="Transcribed_RNA"/>
</dbReference>
<keyword evidence="2" id="KW-0732">Signal</keyword>
<gene>
    <name evidence="3" type="ORF">PCAR00345_LOCUS5355</name>
</gene>
<feature type="region of interest" description="Disordered" evidence="1">
    <location>
        <begin position="429"/>
        <end position="451"/>
    </location>
</feature>
<dbReference type="Gene3D" id="3.90.550.10">
    <property type="entry name" value="Spore Coat Polysaccharide Biosynthesis Protein SpsA, Chain A"/>
    <property type="match status" value="1"/>
</dbReference>
<dbReference type="SUPFAM" id="SSF53448">
    <property type="entry name" value="Nucleotide-diphospho-sugar transferases"/>
    <property type="match status" value="1"/>
</dbReference>
<organism evidence="3">
    <name type="scientific">Chrysotila carterae</name>
    <name type="common">Marine alga</name>
    <name type="synonym">Syracosphaera carterae</name>
    <dbReference type="NCBI Taxonomy" id="13221"/>
    <lineage>
        <taxon>Eukaryota</taxon>
        <taxon>Haptista</taxon>
        <taxon>Haptophyta</taxon>
        <taxon>Prymnesiophyceae</taxon>
        <taxon>Isochrysidales</taxon>
        <taxon>Isochrysidaceae</taxon>
        <taxon>Chrysotila</taxon>
    </lineage>
</organism>
<reference evidence="3" key="1">
    <citation type="submission" date="2021-01" db="EMBL/GenBank/DDBJ databases">
        <authorList>
            <person name="Corre E."/>
            <person name="Pelletier E."/>
            <person name="Niang G."/>
            <person name="Scheremetjew M."/>
            <person name="Finn R."/>
            <person name="Kale V."/>
            <person name="Holt S."/>
            <person name="Cochrane G."/>
            <person name="Meng A."/>
            <person name="Brown T."/>
            <person name="Cohen L."/>
        </authorList>
    </citation>
    <scope>NUCLEOTIDE SEQUENCE</scope>
    <source>
        <strain evidence="3">CCMP645</strain>
    </source>
</reference>
<sequence>MAVLWAGRLRFAGLAFFLRSSATSNTQNSLDLAIAASVQSGAPLPADAKRTHQFTRKVTLLLPVSNTTDYKGMPGNMQIDRAALLATTLRQLGSLIPLAALTHGYGRAAEDRLKRSGYVIHDLTSIPLARFAKSVRHAPEPLRKWPRSGQAQRVQKRQDAAGLSLKLFAWTLTQYDAVLMVDTDVIFEEDPLPWMRQRLAEGEYFLAPEEIESRNYAGLNIHLAFLRPNVQVYRILQDAATHGNFVPYTNGIQDVIEEVFTSHRKFPVLAHTHSHDIFCLCGQVSVLSVGTALCRRNSTSCVRLCIQGPDARCRWMLRPRKLMQLDGNNACPRSLVLFKDGNERCGESVETTIQVSGGPTVTLNAGYEHIETWHGGKVVGLSEGQSGAGGGGGEAAVNRKLLRVEEPLINHWLRRHVDPFMIPDQPPKLALHRGSSRRDRIPNVRGIGQTL</sequence>